<feature type="transmembrane region" description="Helical" evidence="8">
    <location>
        <begin position="129"/>
        <end position="159"/>
    </location>
</feature>
<dbReference type="AlphaFoldDB" id="A0A0G0W7Z2"/>
<evidence type="ECO:0000256" key="7">
    <source>
        <dbReference type="ARBA" id="ARBA00023136"/>
    </source>
</evidence>
<dbReference type="EMBL" id="LBZK01000002">
    <property type="protein sequence ID" value="KKR71347.1"/>
    <property type="molecule type" value="Genomic_DNA"/>
</dbReference>
<feature type="transmembrane region" description="Helical" evidence="8">
    <location>
        <begin position="50"/>
        <end position="80"/>
    </location>
</feature>
<evidence type="ECO:0000256" key="6">
    <source>
        <dbReference type="ARBA" id="ARBA00022989"/>
    </source>
</evidence>
<dbReference type="Proteomes" id="UP000034562">
    <property type="component" value="Unassembled WGS sequence"/>
</dbReference>
<feature type="transmembrane region" description="Helical" evidence="8">
    <location>
        <begin position="92"/>
        <end position="109"/>
    </location>
</feature>
<feature type="transmembrane region" description="Helical" evidence="8">
    <location>
        <begin position="21"/>
        <end position="44"/>
    </location>
</feature>
<dbReference type="GO" id="GO:0005886">
    <property type="term" value="C:plasma membrane"/>
    <property type="evidence" value="ECO:0007669"/>
    <property type="project" value="UniProtKB-SubCell"/>
</dbReference>
<name>A0A0G0W7Z2_9BACT</name>
<keyword evidence="4" id="KW-1003">Cell membrane</keyword>
<reference evidence="9 10" key="1">
    <citation type="journal article" date="2015" name="Nature">
        <title>rRNA introns, odd ribosomes, and small enigmatic genomes across a large radiation of phyla.</title>
        <authorList>
            <person name="Brown C.T."/>
            <person name="Hug L.A."/>
            <person name="Thomas B.C."/>
            <person name="Sharon I."/>
            <person name="Castelle C.J."/>
            <person name="Singh A."/>
            <person name="Wilkins M.J."/>
            <person name="Williams K.H."/>
            <person name="Banfield J.F."/>
        </authorList>
    </citation>
    <scope>NUCLEOTIDE SEQUENCE [LARGE SCALE GENOMIC DNA]</scope>
</reference>
<gene>
    <name evidence="9" type="ORF">UU12_C0002G0005</name>
</gene>
<comment type="similarity">
    <text evidence="2">Belongs to the autoinducer-2 exporter (AI-2E) (TC 2.A.86) family.</text>
</comment>
<evidence type="ECO:0000313" key="10">
    <source>
        <dbReference type="Proteomes" id="UP000034562"/>
    </source>
</evidence>
<evidence type="ECO:0000256" key="2">
    <source>
        <dbReference type="ARBA" id="ARBA00009773"/>
    </source>
</evidence>
<dbReference type="STRING" id="1618563.UU12_C0002G0005"/>
<keyword evidence="5 8" id="KW-0812">Transmembrane</keyword>
<evidence type="ECO:0000256" key="5">
    <source>
        <dbReference type="ARBA" id="ARBA00022692"/>
    </source>
</evidence>
<comment type="subcellular location">
    <subcellularLocation>
        <location evidence="1">Cell membrane</location>
        <topology evidence="1">Multi-pass membrane protein</topology>
    </subcellularLocation>
</comment>
<dbReference type="PANTHER" id="PTHR21716">
    <property type="entry name" value="TRANSMEMBRANE PROTEIN"/>
    <property type="match status" value="1"/>
</dbReference>
<dbReference type="InterPro" id="IPR002549">
    <property type="entry name" value="AI-2E-like"/>
</dbReference>
<evidence type="ECO:0000313" key="9">
    <source>
        <dbReference type="EMBL" id="KKR71347.1"/>
    </source>
</evidence>
<evidence type="ECO:0008006" key="11">
    <source>
        <dbReference type="Google" id="ProtNLM"/>
    </source>
</evidence>
<proteinExistence type="inferred from homology"/>
<accession>A0A0G0W7Z2</accession>
<protein>
    <recommendedName>
        <fullName evidence="11">Permease</fullName>
    </recommendedName>
</protein>
<evidence type="ECO:0000256" key="1">
    <source>
        <dbReference type="ARBA" id="ARBA00004651"/>
    </source>
</evidence>
<keyword evidence="6 8" id="KW-1133">Transmembrane helix</keyword>
<comment type="caution">
    <text evidence="9">The sequence shown here is derived from an EMBL/GenBank/DDBJ whole genome shotgun (WGS) entry which is preliminary data.</text>
</comment>
<evidence type="ECO:0000256" key="3">
    <source>
        <dbReference type="ARBA" id="ARBA00022448"/>
    </source>
</evidence>
<dbReference type="Pfam" id="PF01594">
    <property type="entry name" value="AI-2E_transport"/>
    <property type="match status" value="1"/>
</dbReference>
<dbReference type="GO" id="GO:0055085">
    <property type="term" value="P:transmembrane transport"/>
    <property type="evidence" value="ECO:0007669"/>
    <property type="project" value="TreeGrafter"/>
</dbReference>
<organism evidence="9 10">
    <name type="scientific">Candidatus Woesebacteria bacterium GW2011_GWA2_40_7b</name>
    <dbReference type="NCBI Taxonomy" id="1618563"/>
    <lineage>
        <taxon>Bacteria</taxon>
        <taxon>Candidatus Woeseibacteriota</taxon>
    </lineage>
</organism>
<evidence type="ECO:0000256" key="4">
    <source>
        <dbReference type="ARBA" id="ARBA00022475"/>
    </source>
</evidence>
<evidence type="ECO:0000256" key="8">
    <source>
        <dbReference type="SAM" id="Phobius"/>
    </source>
</evidence>
<keyword evidence="3" id="KW-0813">Transport</keyword>
<sequence>MNRDKKIQPILVDEIKIVLINYLKTQFVLMLIVTALVWGALSLLGVKHAVILAFGTGALSVVPFFGMTIASIIAGLVAIFDQVVFLSSMPSYVEGLVILLIFFVLNKFVDLILTPLLLGKTNKINPVVLILVVFLGTAFFGVAGAFLAIPALLVIRIIWKHLRR</sequence>
<keyword evidence="7 8" id="KW-0472">Membrane</keyword>
<dbReference type="PANTHER" id="PTHR21716:SF53">
    <property type="entry name" value="PERMEASE PERM-RELATED"/>
    <property type="match status" value="1"/>
</dbReference>